<protein>
    <submittedName>
        <fullName evidence="1">Uncharacterized protein</fullName>
    </submittedName>
</protein>
<accession>A0A9P6KWX4</accession>
<sequence length="278" mass="31374">MDFSHIDRETRLQLLGGTTITLVLHYSGSTPHYAQQISAAQNNVNPYVYEKLGEQAGNAGRAFSSIRVEVPEKALAAASQDFAGLVPHVVYKRECEPETYYQQLYLGQILPGYAMHVLTWYCCALRDGLSGDFLPEKPSVQECDKFFWLYSYMTMRKLGMHCFANSLGDSILGILVEKYQLVDEMWILDFVLENLTEGDPLFRLVADRYVVLENMGQSSLSLEQWDVITHTYPHFGHLVTNRQAALREMSELGKAMEMAVIHTEGNTIQGCNGGELEL</sequence>
<organism evidence="1 2">
    <name type="scientific">Paraphaeosphaeria minitans</name>
    <dbReference type="NCBI Taxonomy" id="565426"/>
    <lineage>
        <taxon>Eukaryota</taxon>
        <taxon>Fungi</taxon>
        <taxon>Dikarya</taxon>
        <taxon>Ascomycota</taxon>
        <taxon>Pezizomycotina</taxon>
        <taxon>Dothideomycetes</taxon>
        <taxon>Pleosporomycetidae</taxon>
        <taxon>Pleosporales</taxon>
        <taxon>Massarineae</taxon>
        <taxon>Didymosphaeriaceae</taxon>
        <taxon>Paraphaeosphaeria</taxon>
    </lineage>
</organism>
<name>A0A9P6KWX4_9PLEO</name>
<dbReference type="Proteomes" id="UP000756921">
    <property type="component" value="Unassembled WGS sequence"/>
</dbReference>
<proteinExistence type="predicted"/>
<evidence type="ECO:0000313" key="2">
    <source>
        <dbReference type="Proteomes" id="UP000756921"/>
    </source>
</evidence>
<gene>
    <name evidence="1" type="ORF">PMIN01_01404</name>
</gene>
<dbReference type="AlphaFoldDB" id="A0A9P6KWX4"/>
<reference evidence="1" key="1">
    <citation type="journal article" date="2020" name="Mol. Plant Microbe Interact.">
        <title>Genome Sequence of the Biocontrol Agent Coniothyrium minitans strain Conio (IMI 134523).</title>
        <authorList>
            <person name="Patel D."/>
            <person name="Shittu T.A."/>
            <person name="Baroncelli R."/>
            <person name="Muthumeenakshi S."/>
            <person name="Osborne T.H."/>
            <person name="Janganan T.K."/>
            <person name="Sreenivasaprasad S."/>
        </authorList>
    </citation>
    <scope>NUCLEOTIDE SEQUENCE</scope>
    <source>
        <strain evidence="1">Conio</strain>
    </source>
</reference>
<evidence type="ECO:0000313" key="1">
    <source>
        <dbReference type="EMBL" id="KAF9741865.1"/>
    </source>
</evidence>
<keyword evidence="2" id="KW-1185">Reference proteome</keyword>
<dbReference type="OrthoDB" id="3793678at2759"/>
<dbReference type="EMBL" id="WJXW01000001">
    <property type="protein sequence ID" value="KAF9741865.1"/>
    <property type="molecule type" value="Genomic_DNA"/>
</dbReference>
<comment type="caution">
    <text evidence="1">The sequence shown here is derived from an EMBL/GenBank/DDBJ whole genome shotgun (WGS) entry which is preliminary data.</text>
</comment>